<protein>
    <submittedName>
        <fullName evidence="3">Putative synapsin-2-like</fullName>
    </submittedName>
</protein>
<keyword evidence="4" id="KW-1185">Reference proteome</keyword>
<evidence type="ECO:0000313" key="4">
    <source>
        <dbReference type="Proteomes" id="UP000230750"/>
    </source>
</evidence>
<gene>
    <name evidence="3" type="ORF">BSL78_09503</name>
</gene>
<dbReference type="GO" id="GO:0030672">
    <property type="term" value="C:synaptic vesicle membrane"/>
    <property type="evidence" value="ECO:0007669"/>
    <property type="project" value="TreeGrafter"/>
</dbReference>
<dbReference type="Gene3D" id="3.30.470.20">
    <property type="entry name" value="ATP-grasp fold, B domain"/>
    <property type="match status" value="1"/>
</dbReference>
<sequence length="273" mass="30087">MKQFDDVKISSHQEFQEIASVVAITACYATIEPYIDSKYDLRIQKIGSNYKAFIVKYNIQTEFLNWTCGTVVSALVYGSVETACPGFQTTGCTADNPSHIRRMYRGQPPPTSEGCTAATTINTSEGCTADNPLPTSEGCTADNPLPTSEGCTADNYYQHIRRMYRGQPPSHIRKDVPRTTTINTSEGCTADNHYQHIRRMYRGQPLSTHPKDVPRTTLPDKTINTSEGCTADNHINTSEGCTADNPPPGQAINTSEGCHADNTILHSFELLRN</sequence>
<dbReference type="Proteomes" id="UP000230750">
    <property type="component" value="Unassembled WGS sequence"/>
</dbReference>
<feature type="domain" description="Synapsin ATP-binding" evidence="2">
    <location>
        <begin position="6"/>
        <end position="61"/>
    </location>
</feature>
<dbReference type="PANTHER" id="PTHR10841:SF17">
    <property type="entry name" value="SYNAPSIN"/>
    <property type="match status" value="1"/>
</dbReference>
<feature type="region of interest" description="Disordered" evidence="1">
    <location>
        <begin position="204"/>
        <end position="228"/>
    </location>
</feature>
<evidence type="ECO:0000256" key="1">
    <source>
        <dbReference type="SAM" id="MobiDB-lite"/>
    </source>
</evidence>
<accession>A0A2G8L052</accession>
<comment type="caution">
    <text evidence="3">The sequence shown here is derived from an EMBL/GenBank/DDBJ whole genome shotgun (WGS) entry which is preliminary data.</text>
</comment>
<dbReference type="PANTHER" id="PTHR10841">
    <property type="entry name" value="SYNAPSIN"/>
    <property type="match status" value="1"/>
</dbReference>
<evidence type="ECO:0000259" key="2">
    <source>
        <dbReference type="Pfam" id="PF02750"/>
    </source>
</evidence>
<dbReference type="GO" id="GO:0007269">
    <property type="term" value="P:neurotransmitter secretion"/>
    <property type="evidence" value="ECO:0007669"/>
    <property type="project" value="TreeGrafter"/>
</dbReference>
<reference evidence="3 4" key="1">
    <citation type="journal article" date="2017" name="PLoS Biol.">
        <title>The sea cucumber genome provides insights into morphological evolution and visceral regeneration.</title>
        <authorList>
            <person name="Zhang X."/>
            <person name="Sun L."/>
            <person name="Yuan J."/>
            <person name="Sun Y."/>
            <person name="Gao Y."/>
            <person name="Zhang L."/>
            <person name="Li S."/>
            <person name="Dai H."/>
            <person name="Hamel J.F."/>
            <person name="Liu C."/>
            <person name="Yu Y."/>
            <person name="Liu S."/>
            <person name="Lin W."/>
            <person name="Guo K."/>
            <person name="Jin S."/>
            <person name="Xu P."/>
            <person name="Storey K.B."/>
            <person name="Huan P."/>
            <person name="Zhang T."/>
            <person name="Zhou Y."/>
            <person name="Zhang J."/>
            <person name="Lin C."/>
            <person name="Li X."/>
            <person name="Xing L."/>
            <person name="Huo D."/>
            <person name="Sun M."/>
            <person name="Wang L."/>
            <person name="Mercier A."/>
            <person name="Li F."/>
            <person name="Yang H."/>
            <person name="Xiang J."/>
        </authorList>
    </citation>
    <scope>NUCLEOTIDE SEQUENCE [LARGE SCALE GENOMIC DNA]</scope>
    <source>
        <strain evidence="3">Shaxun</strain>
        <tissue evidence="3">Muscle</tissue>
    </source>
</reference>
<evidence type="ECO:0000313" key="3">
    <source>
        <dbReference type="EMBL" id="PIK53585.1"/>
    </source>
</evidence>
<dbReference type="SUPFAM" id="SSF56059">
    <property type="entry name" value="Glutathione synthetase ATP-binding domain-like"/>
    <property type="match status" value="1"/>
</dbReference>
<dbReference type="Pfam" id="PF02750">
    <property type="entry name" value="Synapsin_C"/>
    <property type="match status" value="1"/>
</dbReference>
<dbReference type="OrthoDB" id="10249572at2759"/>
<dbReference type="EMBL" id="MRZV01000280">
    <property type="protein sequence ID" value="PIK53585.1"/>
    <property type="molecule type" value="Genomic_DNA"/>
</dbReference>
<organism evidence="3 4">
    <name type="scientific">Stichopus japonicus</name>
    <name type="common">Sea cucumber</name>
    <dbReference type="NCBI Taxonomy" id="307972"/>
    <lineage>
        <taxon>Eukaryota</taxon>
        <taxon>Metazoa</taxon>
        <taxon>Echinodermata</taxon>
        <taxon>Eleutherozoa</taxon>
        <taxon>Echinozoa</taxon>
        <taxon>Holothuroidea</taxon>
        <taxon>Aspidochirotacea</taxon>
        <taxon>Aspidochirotida</taxon>
        <taxon>Stichopodidae</taxon>
        <taxon>Apostichopus</taxon>
    </lineage>
</organism>
<name>A0A2G8L052_STIJA</name>
<proteinExistence type="predicted"/>
<dbReference type="STRING" id="307972.A0A2G8L052"/>
<dbReference type="AlphaFoldDB" id="A0A2G8L052"/>
<dbReference type="InterPro" id="IPR020898">
    <property type="entry name" value="Synapsin_ATP-bd_dom"/>
</dbReference>